<dbReference type="EMBL" id="OV725077">
    <property type="protein sequence ID" value="CAH1390725.1"/>
    <property type="molecule type" value="Genomic_DNA"/>
</dbReference>
<keyword evidence="2" id="KW-1185">Reference proteome</keyword>
<dbReference type="Proteomes" id="UP001152798">
    <property type="component" value="Chromosome 1"/>
</dbReference>
<gene>
    <name evidence="1" type="ORF">NEZAVI_LOCUS1879</name>
</gene>
<organism evidence="1 2">
    <name type="scientific">Nezara viridula</name>
    <name type="common">Southern green stink bug</name>
    <name type="synonym">Cimex viridulus</name>
    <dbReference type="NCBI Taxonomy" id="85310"/>
    <lineage>
        <taxon>Eukaryota</taxon>
        <taxon>Metazoa</taxon>
        <taxon>Ecdysozoa</taxon>
        <taxon>Arthropoda</taxon>
        <taxon>Hexapoda</taxon>
        <taxon>Insecta</taxon>
        <taxon>Pterygota</taxon>
        <taxon>Neoptera</taxon>
        <taxon>Paraneoptera</taxon>
        <taxon>Hemiptera</taxon>
        <taxon>Heteroptera</taxon>
        <taxon>Panheteroptera</taxon>
        <taxon>Pentatomomorpha</taxon>
        <taxon>Pentatomoidea</taxon>
        <taxon>Pentatomidae</taxon>
        <taxon>Pentatominae</taxon>
        <taxon>Nezara</taxon>
    </lineage>
</organism>
<dbReference type="AlphaFoldDB" id="A0A9P0E4I4"/>
<reference evidence="1" key="1">
    <citation type="submission" date="2022-01" db="EMBL/GenBank/DDBJ databases">
        <authorList>
            <person name="King R."/>
        </authorList>
    </citation>
    <scope>NUCLEOTIDE SEQUENCE</scope>
</reference>
<sequence length="112" mass="13055">MRIVGTVAPVRELVWISRGKAFLQRDRYAKLERHHLLADIGIPMKAVGGELGLGTDVDKVPRQRPCDQHYYQLSLLEVYFPIGRVDPRVHLQFRVHSSINRANLKRRWEVED</sequence>
<evidence type="ECO:0000313" key="2">
    <source>
        <dbReference type="Proteomes" id="UP001152798"/>
    </source>
</evidence>
<protein>
    <submittedName>
        <fullName evidence="1">Uncharacterized protein</fullName>
    </submittedName>
</protein>
<dbReference type="OrthoDB" id="10522349at2759"/>
<accession>A0A9P0E4I4</accession>
<evidence type="ECO:0000313" key="1">
    <source>
        <dbReference type="EMBL" id="CAH1390725.1"/>
    </source>
</evidence>
<proteinExistence type="predicted"/>
<name>A0A9P0E4I4_NEZVI</name>